<evidence type="ECO:0008006" key="4">
    <source>
        <dbReference type="Google" id="ProtNLM"/>
    </source>
</evidence>
<dbReference type="RefSeq" id="WP_225370719.1">
    <property type="nucleotide sequence ID" value="NZ_BBET01000294.1"/>
</dbReference>
<dbReference type="NCBIfam" id="NF011470">
    <property type="entry name" value="PRK14887.1"/>
    <property type="match status" value="1"/>
</dbReference>
<dbReference type="AlphaFoldDB" id="A0A1V6N3P2"/>
<comment type="similarity">
    <text evidence="1">Belongs to the CTAG/PCC1 family.</text>
</comment>
<comment type="caution">
    <text evidence="2">The sequence shown here is derived from an EMBL/GenBank/DDBJ whole genome shotgun (WGS) entry which is preliminary data.</text>
</comment>
<gene>
    <name evidence="2" type="ORF">MBBAR_5c00460</name>
</gene>
<evidence type="ECO:0000256" key="1">
    <source>
        <dbReference type="ARBA" id="ARBA00007073"/>
    </source>
</evidence>
<dbReference type="EMBL" id="JXMW01000005">
    <property type="protein sequence ID" value="OQD59203.1"/>
    <property type="molecule type" value="Genomic_DNA"/>
</dbReference>
<evidence type="ECO:0000313" key="2">
    <source>
        <dbReference type="EMBL" id="OQD59203.1"/>
    </source>
</evidence>
<dbReference type="Proteomes" id="UP000191661">
    <property type="component" value="Unassembled WGS sequence"/>
</dbReference>
<proteinExistence type="inferred from homology"/>
<reference evidence="2 3" key="1">
    <citation type="submission" date="2014-12" db="EMBL/GenBank/DDBJ databases">
        <title>Genome sequence of Methanobrevibacter arboriphilicus DH1, DSM1125.</title>
        <authorList>
            <person name="Poehlein A."/>
            <person name="Thauer R.K."/>
            <person name="Seedorf H."/>
            <person name="Daniel R."/>
        </authorList>
    </citation>
    <scope>NUCLEOTIDE SEQUENCE [LARGE SCALE GENOMIC DNA]</scope>
    <source>
        <strain evidence="2 3">DH1</strain>
    </source>
</reference>
<dbReference type="InterPro" id="IPR015419">
    <property type="entry name" value="CTAG/Pcc1"/>
</dbReference>
<protein>
    <recommendedName>
        <fullName evidence="4">KEOPS complex subunit Pcc1</fullName>
    </recommendedName>
</protein>
<dbReference type="Gene3D" id="3.30.310.50">
    <property type="entry name" value="Alpha-D-phosphohexomutase, C-terminal domain"/>
    <property type="match status" value="1"/>
</dbReference>
<evidence type="ECO:0000313" key="3">
    <source>
        <dbReference type="Proteomes" id="UP000191661"/>
    </source>
</evidence>
<sequence length="98" mass="10988">MGFSGGFYISEISFNALKSVKSNILIDLEDEKLAKIVFDSVLLEFESSPDYRSNMYINLDNSKLIISIDSEDATSFRASINSAIKWIIVSLDVNDLIK</sequence>
<dbReference type="Pfam" id="PF09341">
    <property type="entry name" value="Pcc1"/>
    <property type="match status" value="1"/>
</dbReference>
<organism evidence="2 3">
    <name type="scientific">Methanobrevibacter arboriphilus JCM 13429 = DSM 1125</name>
    <dbReference type="NCBI Taxonomy" id="1300164"/>
    <lineage>
        <taxon>Archaea</taxon>
        <taxon>Methanobacteriati</taxon>
        <taxon>Methanobacteriota</taxon>
        <taxon>Methanomada group</taxon>
        <taxon>Methanobacteria</taxon>
        <taxon>Methanobacteriales</taxon>
        <taxon>Methanobacteriaceae</taxon>
        <taxon>Methanobrevibacter</taxon>
    </lineage>
</organism>
<keyword evidence="3" id="KW-1185">Reference proteome</keyword>
<name>A0A1V6N3P2_METAZ</name>
<accession>A0A1V6N3P2</accession>